<dbReference type="InterPro" id="IPR017900">
    <property type="entry name" value="4Fe4S_Fe_S_CS"/>
</dbReference>
<dbReference type="InterPro" id="IPR017896">
    <property type="entry name" value="4Fe4S_Fe-S-bd"/>
</dbReference>
<dbReference type="PROSITE" id="PS00198">
    <property type="entry name" value="4FE4S_FER_1"/>
    <property type="match status" value="2"/>
</dbReference>
<evidence type="ECO:0000313" key="7">
    <source>
        <dbReference type="EMBL" id="MEE6148146.1"/>
    </source>
</evidence>
<dbReference type="PANTHER" id="PTHR43687">
    <property type="entry name" value="ADENYLYLSULFATE REDUCTASE, BETA SUBUNIT"/>
    <property type="match status" value="1"/>
</dbReference>
<feature type="domain" description="4Fe-4S ferredoxin-type" evidence="6">
    <location>
        <begin position="86"/>
        <end position="114"/>
    </location>
</feature>
<dbReference type="PANTHER" id="PTHR43687:SF1">
    <property type="entry name" value="FERREDOXIN III"/>
    <property type="match status" value="1"/>
</dbReference>
<keyword evidence="1" id="KW-0004">4Fe-4S</keyword>
<evidence type="ECO:0000313" key="8">
    <source>
        <dbReference type="Proteomes" id="UP001332931"/>
    </source>
</evidence>
<dbReference type="Pfam" id="PF00037">
    <property type="entry name" value="Fer4"/>
    <property type="match status" value="1"/>
</dbReference>
<keyword evidence="4" id="KW-0411">Iron-sulfur</keyword>
<evidence type="ECO:0000256" key="5">
    <source>
        <dbReference type="SAM" id="Coils"/>
    </source>
</evidence>
<reference evidence="7 8" key="1">
    <citation type="submission" date="2024-01" db="EMBL/GenBank/DDBJ databases">
        <title>Description of Olsenella sp. nov., isolated from pig feces.</title>
        <authorList>
            <person name="Chang Y.-H."/>
        </authorList>
    </citation>
    <scope>NUCLEOTIDE SEQUENCE [LARGE SCALE GENOMIC DNA]</scope>
    <source>
        <strain evidence="7 8">YH-ols2223</strain>
    </source>
</reference>
<proteinExistence type="predicted"/>
<feature type="domain" description="4Fe-4S ferredoxin-type" evidence="6">
    <location>
        <begin position="314"/>
        <end position="343"/>
    </location>
</feature>
<dbReference type="RefSeq" id="WP_330958913.1">
    <property type="nucleotide sequence ID" value="NZ_JAZGJQ010000014.1"/>
</dbReference>
<dbReference type="Gene3D" id="3.30.70.20">
    <property type="match status" value="2"/>
</dbReference>
<evidence type="ECO:0000259" key="6">
    <source>
        <dbReference type="PROSITE" id="PS51379"/>
    </source>
</evidence>
<keyword evidence="2" id="KW-0479">Metal-binding</keyword>
<evidence type="ECO:0000256" key="1">
    <source>
        <dbReference type="ARBA" id="ARBA00022485"/>
    </source>
</evidence>
<dbReference type="Proteomes" id="UP001332931">
    <property type="component" value="Unassembled WGS sequence"/>
</dbReference>
<evidence type="ECO:0000256" key="3">
    <source>
        <dbReference type="ARBA" id="ARBA00023004"/>
    </source>
</evidence>
<sequence length="425" mass="46784">MAEKRDLLDDIIDIQDNWGAIQNPLGDVASTLIQDPATVKVYDPSDYKVKPRVNSIFCVTCSTRDPKACTRCLDVCPVDAITIKGSSVKVDDRCRKCGLCATVCPTEVFICGSQAPLQLYKQVAEVASKYEDCYVTCTRALGRLPKENEVLLPCVGAISEELWFALLCEYPNLSVYLPVGICDRCRTTTGEERYGDAIAAAEELSGESVGLEVDERRLNHEQSRAYRRSQFVSSMATSATRLVSRGNPALAGAQAVAQRIQQHTKQLTELQRTLEKAVGAQTSQNRRHILTQRRKLVMAALQKYPDLAEGFKLEIPACDSSRCTKCGDCVKACPVHANDLDREGHFSVEPAFCVNCGACAVACPEDALAMVPCDPQELVVPDEDAERRRRMAAESRARAEELKEKGKLLLDKGMDALENLEKDGK</sequence>
<name>A0ABU7RC12_9ACTN</name>
<protein>
    <submittedName>
        <fullName evidence="7">4Fe-4S binding protein</fullName>
    </submittedName>
</protein>
<evidence type="ECO:0000256" key="4">
    <source>
        <dbReference type="ARBA" id="ARBA00023014"/>
    </source>
</evidence>
<evidence type="ECO:0000256" key="2">
    <source>
        <dbReference type="ARBA" id="ARBA00022723"/>
    </source>
</evidence>
<keyword evidence="8" id="KW-1185">Reference proteome</keyword>
<dbReference type="InterPro" id="IPR050572">
    <property type="entry name" value="Fe-S_Ferredoxin"/>
</dbReference>
<organism evidence="7 8">
    <name type="scientific">Olsenella absiana</name>
    <dbReference type="NCBI Taxonomy" id="3115222"/>
    <lineage>
        <taxon>Bacteria</taxon>
        <taxon>Bacillati</taxon>
        <taxon>Actinomycetota</taxon>
        <taxon>Coriobacteriia</taxon>
        <taxon>Coriobacteriales</taxon>
        <taxon>Atopobiaceae</taxon>
        <taxon>Olsenella</taxon>
    </lineage>
</organism>
<dbReference type="Pfam" id="PF13187">
    <property type="entry name" value="Fer4_9"/>
    <property type="match status" value="1"/>
</dbReference>
<gene>
    <name evidence="7" type="ORF">VXJ25_09165</name>
</gene>
<feature type="coiled-coil region" evidence="5">
    <location>
        <begin position="253"/>
        <end position="280"/>
    </location>
</feature>
<keyword evidence="5" id="KW-0175">Coiled coil</keyword>
<keyword evidence="3" id="KW-0408">Iron</keyword>
<dbReference type="EMBL" id="JAZGJQ010000014">
    <property type="protein sequence ID" value="MEE6148146.1"/>
    <property type="molecule type" value="Genomic_DNA"/>
</dbReference>
<accession>A0ABU7RC12</accession>
<dbReference type="PROSITE" id="PS51379">
    <property type="entry name" value="4FE4S_FER_2"/>
    <property type="match status" value="3"/>
</dbReference>
<dbReference type="SUPFAM" id="SSF54862">
    <property type="entry name" value="4Fe-4S ferredoxins"/>
    <property type="match status" value="2"/>
</dbReference>
<feature type="domain" description="4Fe-4S ferredoxin-type" evidence="6">
    <location>
        <begin position="344"/>
        <end position="373"/>
    </location>
</feature>
<comment type="caution">
    <text evidence="7">The sequence shown here is derived from an EMBL/GenBank/DDBJ whole genome shotgun (WGS) entry which is preliminary data.</text>
</comment>